<name>I3YWJ4_AEQSU</name>
<evidence type="ECO:0000313" key="3">
    <source>
        <dbReference type="Proteomes" id="UP000006049"/>
    </source>
</evidence>
<evidence type="ECO:0000313" key="2">
    <source>
        <dbReference type="EMBL" id="AFL81362.1"/>
    </source>
</evidence>
<feature type="transmembrane region" description="Helical" evidence="1">
    <location>
        <begin position="6"/>
        <end position="22"/>
    </location>
</feature>
<proteinExistence type="predicted"/>
<keyword evidence="1" id="KW-0472">Membrane</keyword>
<protein>
    <submittedName>
        <fullName evidence="2">Uncharacterized protein</fullName>
    </submittedName>
</protein>
<keyword evidence="1" id="KW-0812">Transmembrane</keyword>
<dbReference type="HOGENOM" id="CLU_3380133_0_0_10"/>
<dbReference type="KEGG" id="asl:Aeqsu_1887"/>
<accession>I3YWJ4</accession>
<organism evidence="2 3">
    <name type="scientific">Aequorivita sublithincola (strain DSM 14238 / LMG 21431 / ACAM 643 / 9-3)</name>
    <dbReference type="NCBI Taxonomy" id="746697"/>
    <lineage>
        <taxon>Bacteria</taxon>
        <taxon>Pseudomonadati</taxon>
        <taxon>Bacteroidota</taxon>
        <taxon>Flavobacteriia</taxon>
        <taxon>Flavobacteriales</taxon>
        <taxon>Flavobacteriaceae</taxon>
        <taxon>Aequorivita</taxon>
    </lineage>
</organism>
<keyword evidence="3" id="KW-1185">Reference proteome</keyword>
<reference evidence="2 3" key="1">
    <citation type="submission" date="2012-06" db="EMBL/GenBank/DDBJ databases">
        <title>The complete genome of Aequorivita sublithincola DSM 14238.</title>
        <authorList>
            <consortium name="US DOE Joint Genome Institute (JGI-PGF)"/>
            <person name="Lucas S."/>
            <person name="Copeland A."/>
            <person name="Lapidus A."/>
            <person name="Goodwin L."/>
            <person name="Pitluck S."/>
            <person name="Peters L."/>
            <person name="Munk A.C.C."/>
            <person name="Kyrpides N."/>
            <person name="Mavromatis K."/>
            <person name="Pagani I."/>
            <person name="Ivanova N."/>
            <person name="Ovchinnikova G."/>
            <person name="Zeytun A."/>
            <person name="Detter J.C."/>
            <person name="Han C."/>
            <person name="Land M."/>
            <person name="Hauser L."/>
            <person name="Markowitz V."/>
            <person name="Cheng J.-F."/>
            <person name="Hugenholtz P."/>
            <person name="Woyke T."/>
            <person name="Wu D."/>
            <person name="Tindall B."/>
            <person name="Faehnrich R."/>
            <person name="Brambilla E."/>
            <person name="Klenk H.-P."/>
            <person name="Eisen J.A."/>
        </authorList>
    </citation>
    <scope>NUCLEOTIDE SEQUENCE [LARGE SCALE GENOMIC DNA]</scope>
    <source>
        <strain evidence="3">DSM 14238 / LMG 21431 / ACAM 643 / 9-3</strain>
    </source>
</reference>
<dbReference type="Proteomes" id="UP000006049">
    <property type="component" value="Chromosome"/>
</dbReference>
<dbReference type="EMBL" id="CP003280">
    <property type="protein sequence ID" value="AFL81362.1"/>
    <property type="molecule type" value="Genomic_DNA"/>
</dbReference>
<evidence type="ECO:0000256" key="1">
    <source>
        <dbReference type="SAM" id="Phobius"/>
    </source>
</evidence>
<gene>
    <name evidence="2" type="ordered locus">Aeqsu_1887</name>
</gene>
<dbReference type="AlphaFoldDB" id="I3YWJ4"/>
<keyword evidence="1" id="KW-1133">Transmembrane helix</keyword>
<sequence>MALKGVLINTFLMVGLFNVLSYEKTEKKAEKNF</sequence>